<keyword evidence="3 8" id="KW-1003">Cell membrane</keyword>
<feature type="transmembrane region" description="Helical" evidence="9">
    <location>
        <begin position="68"/>
        <end position="91"/>
    </location>
</feature>
<accession>A0ABX9P435</accession>
<feature type="transmembrane region" description="Helical" evidence="9">
    <location>
        <begin position="103"/>
        <end position="126"/>
    </location>
</feature>
<dbReference type="NCBIfam" id="TIGR00410">
    <property type="entry name" value="lacE"/>
    <property type="match status" value="1"/>
</dbReference>
<dbReference type="InterPro" id="IPR003352">
    <property type="entry name" value="PTS_EIIC"/>
</dbReference>
<organism evidence="11 12">
    <name type="scientific">Rahnella inusitata</name>
    <dbReference type="NCBI Taxonomy" id="58169"/>
    <lineage>
        <taxon>Bacteria</taxon>
        <taxon>Pseudomonadati</taxon>
        <taxon>Pseudomonadota</taxon>
        <taxon>Gammaproteobacteria</taxon>
        <taxon>Enterobacterales</taxon>
        <taxon>Yersiniaceae</taxon>
        <taxon>Rahnella</taxon>
    </lineage>
</organism>
<keyword evidence="6 9" id="KW-1133">Transmembrane helix</keyword>
<protein>
    <recommendedName>
        <fullName evidence="8">Permease IIC component</fullName>
    </recommendedName>
</protein>
<evidence type="ECO:0000256" key="4">
    <source>
        <dbReference type="ARBA" id="ARBA00022597"/>
    </source>
</evidence>
<feature type="transmembrane region" description="Helical" evidence="9">
    <location>
        <begin position="296"/>
        <end position="316"/>
    </location>
</feature>
<evidence type="ECO:0000313" key="11">
    <source>
        <dbReference type="EMBL" id="RJT14951.1"/>
    </source>
</evidence>
<dbReference type="PANTHER" id="PTHR33989">
    <property type="match status" value="1"/>
</dbReference>
<keyword evidence="4 8" id="KW-0762">Sugar transport</keyword>
<evidence type="ECO:0000256" key="1">
    <source>
        <dbReference type="ARBA" id="ARBA00004651"/>
    </source>
</evidence>
<dbReference type="InterPro" id="IPR004796">
    <property type="entry name" value="PTS_IIC_cello"/>
</dbReference>
<keyword evidence="7 8" id="KW-0472">Membrane</keyword>
<dbReference type="PROSITE" id="PS51105">
    <property type="entry name" value="PTS_EIIC_TYPE_3"/>
    <property type="match status" value="1"/>
</dbReference>
<evidence type="ECO:0000256" key="8">
    <source>
        <dbReference type="PIRNR" id="PIRNR006351"/>
    </source>
</evidence>
<gene>
    <name evidence="11" type="ORF">D5396_05680</name>
</gene>
<dbReference type="Pfam" id="PF02378">
    <property type="entry name" value="PTS_EIIC"/>
    <property type="match status" value="1"/>
</dbReference>
<comment type="subcellular location">
    <subcellularLocation>
        <location evidence="1">Cell membrane</location>
        <topology evidence="1">Multi-pass membrane protein</topology>
    </subcellularLocation>
</comment>
<evidence type="ECO:0000256" key="3">
    <source>
        <dbReference type="ARBA" id="ARBA00022475"/>
    </source>
</evidence>
<evidence type="ECO:0000256" key="9">
    <source>
        <dbReference type="SAM" id="Phobius"/>
    </source>
</evidence>
<evidence type="ECO:0000256" key="6">
    <source>
        <dbReference type="ARBA" id="ARBA00022989"/>
    </source>
</evidence>
<keyword evidence="2 8" id="KW-0813">Transport</keyword>
<feature type="transmembrane region" description="Helical" evidence="9">
    <location>
        <begin position="188"/>
        <end position="208"/>
    </location>
</feature>
<dbReference type="InterPro" id="IPR051088">
    <property type="entry name" value="PTS_Sugar-EIIC/EIIB"/>
</dbReference>
<comment type="function">
    <text evidence="8">The phosphoenolpyruvate-dependent sugar phosphotransferase system (PTS), a major carbohydrate active -transport system, catalyzes the phosphorylation of incoming sugar substrates concomitant with their translocation across the cell membrane.</text>
</comment>
<keyword evidence="5 9" id="KW-0812">Transmembrane</keyword>
<dbReference type="PIRSF" id="PIRSF006351">
    <property type="entry name" value="PTS_EIIC-Cellobiose"/>
    <property type="match status" value="1"/>
</dbReference>
<comment type="caution">
    <text evidence="11">The sequence shown here is derived from an EMBL/GenBank/DDBJ whole genome shotgun (WGS) entry which is preliminary data.</text>
</comment>
<feature type="transmembrane region" description="Helical" evidence="9">
    <location>
        <begin position="146"/>
        <end position="167"/>
    </location>
</feature>
<feature type="transmembrane region" description="Helical" evidence="9">
    <location>
        <begin position="27"/>
        <end position="48"/>
    </location>
</feature>
<dbReference type="Proteomes" id="UP000284119">
    <property type="component" value="Unassembled WGS sequence"/>
</dbReference>
<feature type="transmembrane region" description="Helical" evidence="9">
    <location>
        <begin position="346"/>
        <end position="370"/>
    </location>
</feature>
<evidence type="ECO:0000313" key="12">
    <source>
        <dbReference type="Proteomes" id="UP000284119"/>
    </source>
</evidence>
<evidence type="ECO:0000256" key="7">
    <source>
        <dbReference type="ARBA" id="ARBA00023136"/>
    </source>
</evidence>
<evidence type="ECO:0000256" key="5">
    <source>
        <dbReference type="ARBA" id="ARBA00022692"/>
    </source>
</evidence>
<feature type="transmembrane region" description="Helical" evidence="9">
    <location>
        <begin position="401"/>
        <end position="421"/>
    </location>
</feature>
<evidence type="ECO:0000256" key="2">
    <source>
        <dbReference type="ARBA" id="ARBA00022448"/>
    </source>
</evidence>
<feature type="domain" description="PTS EIIC type-3" evidence="10">
    <location>
        <begin position="3"/>
        <end position="421"/>
    </location>
</feature>
<proteinExistence type="predicted"/>
<evidence type="ECO:0000259" key="10">
    <source>
        <dbReference type="PROSITE" id="PS51105"/>
    </source>
</evidence>
<keyword evidence="12" id="KW-1185">Reference proteome</keyword>
<dbReference type="InterPro" id="IPR004501">
    <property type="entry name" value="PTS_EIIC_3"/>
</dbReference>
<dbReference type="RefSeq" id="WP_112164448.1">
    <property type="nucleotide sequence ID" value="NZ_JYDE01000004.1"/>
</dbReference>
<name>A0ABX9P435_9GAMM</name>
<reference evidence="11 12" key="1">
    <citation type="submission" date="2018-09" db="EMBL/GenBank/DDBJ databases">
        <authorList>
            <person name="Le Fleche-Mateos A."/>
        </authorList>
    </citation>
    <scope>NUCLEOTIDE SEQUENCE [LARGE SCALE GENOMIC DNA]</scope>
    <source>
        <strain evidence="11 12">DSM 30078</strain>
    </source>
</reference>
<sequence>MKLMDKAVMVAQHIGGQVHLRSLRDAFASLMPFFVLAGLMVLLNNTLLKPDGILSGLITPLHLSDIQAIGNSVVNGSLNFISILIAAAGAYHLCQNKNYQNAIAPVLLSVAVVVIFMPQTLHLTALDSQLPVEVTGGISFASTGSAGMFVGILTGLMVTSLFIRLAGNQRLQVNISGGAIPPAVINSFNTLIPVMLTMMCFAVGSFAIKSLSGMDVNTLIATMIQQPLKSVTTSLPGFLFITTVANLFFSVGIHQGVISGAVLDPFLLNTMQENTLAFAQHQDIPNIICMAFKDTFGVMGGSGNTIGLLIAIFIFSRKKDYRDIAKMATAPCLFNISEPIIFGLPIVFNPALIVPFVLAPVFSLTIAYYATAWGWINHVTVQIPWTTPPLISGFLATGGDWRAAVLQAVLIALTVMFYLPFLKFAERVAQTAHS</sequence>
<dbReference type="PANTHER" id="PTHR33989:SF10">
    <property type="entry name" value="PERMEASE IIC COMPONENT"/>
    <property type="match status" value="1"/>
</dbReference>
<dbReference type="EMBL" id="RAHG01000002">
    <property type="protein sequence ID" value="RJT14951.1"/>
    <property type="molecule type" value="Genomic_DNA"/>
</dbReference>